<dbReference type="EMBL" id="QXRZ01000004">
    <property type="protein sequence ID" value="RIL42670.1"/>
    <property type="molecule type" value="Genomic_DNA"/>
</dbReference>
<dbReference type="Proteomes" id="UP000283576">
    <property type="component" value="Unassembled WGS sequence"/>
</dbReference>
<dbReference type="InterPro" id="IPR050950">
    <property type="entry name" value="HTH-type_LysR_regulators"/>
</dbReference>
<keyword evidence="2" id="KW-0805">Transcription regulation</keyword>
<comment type="caution">
    <text evidence="6">The sequence shown here is derived from an EMBL/GenBank/DDBJ whole genome shotgun (WGS) entry which is preliminary data.</text>
</comment>
<dbReference type="InterPro" id="IPR005119">
    <property type="entry name" value="LysR_subst-bd"/>
</dbReference>
<dbReference type="SUPFAM" id="SSF53850">
    <property type="entry name" value="Periplasmic binding protein-like II"/>
    <property type="match status" value="1"/>
</dbReference>
<dbReference type="PANTHER" id="PTHR30419">
    <property type="entry name" value="HTH-TYPE TRANSCRIPTIONAL REGULATOR YBHD"/>
    <property type="match status" value="1"/>
</dbReference>
<dbReference type="InterPro" id="IPR036390">
    <property type="entry name" value="WH_DNA-bd_sf"/>
</dbReference>
<evidence type="ECO:0000256" key="4">
    <source>
        <dbReference type="ARBA" id="ARBA00023163"/>
    </source>
</evidence>
<evidence type="ECO:0000256" key="1">
    <source>
        <dbReference type="ARBA" id="ARBA00009437"/>
    </source>
</evidence>
<dbReference type="GO" id="GO:0005829">
    <property type="term" value="C:cytosol"/>
    <property type="evidence" value="ECO:0007669"/>
    <property type="project" value="TreeGrafter"/>
</dbReference>
<dbReference type="SUPFAM" id="SSF46785">
    <property type="entry name" value="Winged helix' DNA-binding domain"/>
    <property type="match status" value="1"/>
</dbReference>
<protein>
    <submittedName>
        <fullName evidence="6">LysR family transcriptional regulator</fullName>
    </submittedName>
</protein>
<dbReference type="CDD" id="cd05466">
    <property type="entry name" value="PBP2_LTTR_substrate"/>
    <property type="match status" value="1"/>
</dbReference>
<dbReference type="GO" id="GO:0003700">
    <property type="term" value="F:DNA-binding transcription factor activity"/>
    <property type="evidence" value="ECO:0007669"/>
    <property type="project" value="InterPro"/>
</dbReference>
<evidence type="ECO:0000259" key="5">
    <source>
        <dbReference type="PROSITE" id="PS50931"/>
    </source>
</evidence>
<dbReference type="RefSeq" id="WP_119624526.1">
    <property type="nucleotide sequence ID" value="NZ_JAIBNU010000004.1"/>
</dbReference>
<proteinExistence type="inferred from homology"/>
<evidence type="ECO:0000313" key="7">
    <source>
        <dbReference type="Proteomes" id="UP000283576"/>
    </source>
</evidence>
<accession>A0A418HNK8</accession>
<dbReference type="InterPro" id="IPR000847">
    <property type="entry name" value="LysR_HTH_N"/>
</dbReference>
<dbReference type="PROSITE" id="PS50931">
    <property type="entry name" value="HTH_LYSR"/>
    <property type="match status" value="1"/>
</dbReference>
<dbReference type="Pfam" id="PF00126">
    <property type="entry name" value="HTH_1"/>
    <property type="match status" value="1"/>
</dbReference>
<reference evidence="6 7" key="1">
    <citation type="journal article" date="2016" name="Front. Microbiol.">
        <title>Comprehensive Phylogenetic Analysis of Bovine Non-aureus Staphylococci Species Based on Whole-Genome Sequencing.</title>
        <authorList>
            <person name="Naushad S."/>
            <person name="Barkema H.W."/>
            <person name="Luby C."/>
            <person name="Condas L.A."/>
            <person name="Nobrega D.B."/>
            <person name="Carson D.A."/>
            <person name="De Buck J."/>
        </authorList>
    </citation>
    <scope>NUCLEOTIDE SEQUENCE [LARGE SCALE GENOMIC DNA]</scope>
    <source>
        <strain evidence="6 7">SNUC 1388</strain>
    </source>
</reference>
<evidence type="ECO:0000256" key="2">
    <source>
        <dbReference type="ARBA" id="ARBA00023015"/>
    </source>
</evidence>
<evidence type="ECO:0000313" key="6">
    <source>
        <dbReference type="EMBL" id="RIL42670.1"/>
    </source>
</evidence>
<sequence length="296" mass="33910">MNFEQLGYVKKIYEVESIIHAAQALHISQSAMSQSIANLEIELGYKLFERSRKGTFPTEVGKRLIPFIIDILDARDDLEGEIDALNSKLTGALKIATIPTLFNKIIPKALSAFKNDYPHIEIEVIESDRANIITMVNNNEVDIGLIGKRENEPFSKGLKIYPLNLSTDFRLIVPKKSKLSLKDNIDLTVLQQYPFVLYDRNFYHDNLKEFEEENGPLKIVFRTNNPSVLIKTVSEGLGISIVSSLMLEDDPYIEHELIEQLPMGSPFDYFIYFVALSNKENNHKKTIQTFIEYLKY</sequence>
<name>A0A418HNK8_STAGA</name>
<organism evidence="6 7">
    <name type="scientific">Staphylococcus gallinarum</name>
    <dbReference type="NCBI Taxonomy" id="1293"/>
    <lineage>
        <taxon>Bacteria</taxon>
        <taxon>Bacillati</taxon>
        <taxon>Bacillota</taxon>
        <taxon>Bacilli</taxon>
        <taxon>Bacillales</taxon>
        <taxon>Staphylococcaceae</taxon>
        <taxon>Staphylococcus</taxon>
    </lineage>
</organism>
<evidence type="ECO:0000256" key="3">
    <source>
        <dbReference type="ARBA" id="ARBA00023125"/>
    </source>
</evidence>
<dbReference type="InterPro" id="IPR036388">
    <property type="entry name" value="WH-like_DNA-bd_sf"/>
</dbReference>
<feature type="domain" description="HTH lysR-type" evidence="5">
    <location>
        <begin position="1"/>
        <end position="58"/>
    </location>
</feature>
<dbReference type="GO" id="GO:0003677">
    <property type="term" value="F:DNA binding"/>
    <property type="evidence" value="ECO:0007669"/>
    <property type="project" value="UniProtKB-KW"/>
</dbReference>
<gene>
    <name evidence="6" type="ORF">BUZ01_07355</name>
</gene>
<keyword evidence="3" id="KW-0238">DNA-binding</keyword>
<dbReference type="AlphaFoldDB" id="A0A418HNK8"/>
<dbReference type="Pfam" id="PF03466">
    <property type="entry name" value="LysR_substrate"/>
    <property type="match status" value="1"/>
</dbReference>
<dbReference type="Gene3D" id="3.40.190.290">
    <property type="match status" value="1"/>
</dbReference>
<dbReference type="Gene3D" id="1.10.10.10">
    <property type="entry name" value="Winged helix-like DNA-binding domain superfamily/Winged helix DNA-binding domain"/>
    <property type="match status" value="1"/>
</dbReference>
<dbReference type="PRINTS" id="PR00039">
    <property type="entry name" value="HTHLYSR"/>
</dbReference>
<keyword evidence="4" id="KW-0804">Transcription</keyword>
<dbReference type="PANTHER" id="PTHR30419:SF28">
    <property type="entry name" value="HTH-TYPE TRANSCRIPTIONAL REGULATOR BSDA"/>
    <property type="match status" value="1"/>
</dbReference>
<comment type="similarity">
    <text evidence="1">Belongs to the LysR transcriptional regulatory family.</text>
</comment>